<dbReference type="RefSeq" id="WP_145362297.1">
    <property type="nucleotide sequence ID" value="NZ_CP036268.1"/>
</dbReference>
<evidence type="ECO:0000313" key="4">
    <source>
        <dbReference type="Proteomes" id="UP000317318"/>
    </source>
</evidence>
<evidence type="ECO:0000256" key="1">
    <source>
        <dbReference type="SAM" id="MobiDB-lite"/>
    </source>
</evidence>
<accession>A0A517QWT6</accession>
<sequence>MNQRFQELWADFLEGDLDESGIAELDELLASNDDLLKEVGDLYEQHRMLGLLMQPYESRDFVDSVKFAIQAEKSDFVNGVVGRLGSRPRSGIWSGLTIVASTLMVSVLSVWTFAATFPRGTREVVVERIVTRSNEYVATLARAEDCRWSGRALPQGSRLMAGPLQLNSGTALIRFDGGATARITGPVVIDLHSAGEAELHSGRAVVRAPEEAAGFILRTPAKDLIDLGTEFAADVSLSGETELHVLEGEVRFGGRSGRKSVLAAGNSRRFDLSSDGFGETISFDPERFQNSLPVIDRSRIGRLTARESFDYPFAEAPGNEAQADDGLGWKSHWYRTTRASKLPVEFSPDVLLPTPIGLASAEPGCLTLPTEETDWTYREASKRLLSHPIDLDSDGVWYASFLIRPGVSTGDKYQWLQFILNERTKDWATKTRLGAGILSNNRPIIHDTAGNTVGETPLVDGATYLFVIKVVTGSDRPEQVFLKVYGSDDRVDSAEPVVWTVVGRTASHHGKIDSVHIFNGPGRRFDIDDIRCGTSWEAVTPLADDASLDTALDSGSTSAQLGANQYSRRGRRSRRLAGRSAIS</sequence>
<feature type="compositionally biased region" description="Basic residues" evidence="1">
    <location>
        <begin position="568"/>
        <end position="577"/>
    </location>
</feature>
<dbReference type="GO" id="GO:0016989">
    <property type="term" value="F:sigma factor antagonist activity"/>
    <property type="evidence" value="ECO:0007669"/>
    <property type="project" value="TreeGrafter"/>
</dbReference>
<dbReference type="EMBL" id="CP036268">
    <property type="protein sequence ID" value="QDT36064.1"/>
    <property type="molecule type" value="Genomic_DNA"/>
</dbReference>
<evidence type="ECO:0000256" key="2">
    <source>
        <dbReference type="SAM" id="Phobius"/>
    </source>
</evidence>
<dbReference type="AlphaFoldDB" id="A0A517QWT6"/>
<name>A0A517QWT6_9PLAN</name>
<protein>
    <submittedName>
        <fullName evidence="3">FecR protein</fullName>
    </submittedName>
</protein>
<organism evidence="3 4">
    <name type="scientific">Stratiformator vulcanicus</name>
    <dbReference type="NCBI Taxonomy" id="2527980"/>
    <lineage>
        <taxon>Bacteria</taxon>
        <taxon>Pseudomonadati</taxon>
        <taxon>Planctomycetota</taxon>
        <taxon>Planctomycetia</taxon>
        <taxon>Planctomycetales</taxon>
        <taxon>Planctomycetaceae</taxon>
        <taxon>Stratiformator</taxon>
    </lineage>
</organism>
<keyword evidence="2" id="KW-0472">Membrane</keyword>
<feature type="compositionally biased region" description="Polar residues" evidence="1">
    <location>
        <begin position="557"/>
        <end position="566"/>
    </location>
</feature>
<evidence type="ECO:0000313" key="3">
    <source>
        <dbReference type="EMBL" id="QDT36064.1"/>
    </source>
</evidence>
<dbReference type="PANTHER" id="PTHR30273">
    <property type="entry name" value="PERIPLASMIC SIGNAL SENSOR AND SIGMA FACTOR ACTIVATOR FECR-RELATED"/>
    <property type="match status" value="1"/>
</dbReference>
<reference evidence="3 4" key="1">
    <citation type="submission" date="2019-02" db="EMBL/GenBank/DDBJ databases">
        <title>Deep-cultivation of Planctomycetes and their phenomic and genomic characterization uncovers novel biology.</title>
        <authorList>
            <person name="Wiegand S."/>
            <person name="Jogler M."/>
            <person name="Boedeker C."/>
            <person name="Pinto D."/>
            <person name="Vollmers J."/>
            <person name="Rivas-Marin E."/>
            <person name="Kohn T."/>
            <person name="Peeters S.H."/>
            <person name="Heuer A."/>
            <person name="Rast P."/>
            <person name="Oberbeckmann S."/>
            <person name="Bunk B."/>
            <person name="Jeske O."/>
            <person name="Meyerdierks A."/>
            <person name="Storesund J.E."/>
            <person name="Kallscheuer N."/>
            <person name="Luecker S."/>
            <person name="Lage O.M."/>
            <person name="Pohl T."/>
            <person name="Merkel B.J."/>
            <person name="Hornburger P."/>
            <person name="Mueller R.-W."/>
            <person name="Bruemmer F."/>
            <person name="Labrenz M."/>
            <person name="Spormann A.M."/>
            <person name="Op den Camp H."/>
            <person name="Overmann J."/>
            <person name="Amann R."/>
            <person name="Jetten M.S.M."/>
            <person name="Mascher T."/>
            <person name="Medema M.H."/>
            <person name="Devos D.P."/>
            <person name="Kaster A.-K."/>
            <person name="Ovreas L."/>
            <person name="Rohde M."/>
            <person name="Galperin M.Y."/>
            <person name="Jogler C."/>
        </authorList>
    </citation>
    <scope>NUCLEOTIDE SEQUENCE [LARGE SCALE GENOMIC DNA]</scope>
    <source>
        <strain evidence="3 4">Pan189</strain>
    </source>
</reference>
<gene>
    <name evidence="3" type="ORF">Pan189_04190</name>
</gene>
<keyword evidence="2" id="KW-1133">Transmembrane helix</keyword>
<feature type="region of interest" description="Disordered" evidence="1">
    <location>
        <begin position="554"/>
        <end position="583"/>
    </location>
</feature>
<keyword evidence="4" id="KW-1185">Reference proteome</keyword>
<dbReference type="KEGG" id="svp:Pan189_04190"/>
<keyword evidence="2" id="KW-0812">Transmembrane</keyword>
<dbReference type="Proteomes" id="UP000317318">
    <property type="component" value="Chromosome"/>
</dbReference>
<dbReference type="OrthoDB" id="255678at2"/>
<proteinExistence type="predicted"/>
<dbReference type="InterPro" id="IPR012373">
    <property type="entry name" value="Ferrdict_sens_TM"/>
</dbReference>
<dbReference type="PANTHER" id="PTHR30273:SF2">
    <property type="entry name" value="PROTEIN FECR"/>
    <property type="match status" value="1"/>
</dbReference>
<feature type="transmembrane region" description="Helical" evidence="2">
    <location>
        <begin position="92"/>
        <end position="114"/>
    </location>
</feature>